<feature type="transmembrane region" description="Helical" evidence="3">
    <location>
        <begin position="89"/>
        <end position="105"/>
    </location>
</feature>
<gene>
    <name evidence="5" type="ORF">CSUIS_0802</name>
</gene>
<dbReference type="InterPro" id="IPR050469">
    <property type="entry name" value="Diguanylate_Cyclase"/>
</dbReference>
<protein>
    <recommendedName>
        <fullName evidence="1">diguanylate cyclase</fullName>
        <ecNumber evidence="1">2.7.7.65</ecNumber>
    </recommendedName>
</protein>
<dbReference type="AlphaFoldDB" id="A0A1X9SWF5"/>
<dbReference type="Pfam" id="PF00990">
    <property type="entry name" value="GGDEF"/>
    <property type="match status" value="1"/>
</dbReference>
<comment type="catalytic activity">
    <reaction evidence="2">
        <text>2 GTP = 3',3'-c-di-GMP + 2 diphosphate</text>
        <dbReference type="Rhea" id="RHEA:24898"/>
        <dbReference type="ChEBI" id="CHEBI:33019"/>
        <dbReference type="ChEBI" id="CHEBI:37565"/>
        <dbReference type="ChEBI" id="CHEBI:58805"/>
        <dbReference type="EC" id="2.7.7.65"/>
    </reaction>
</comment>
<dbReference type="InterPro" id="IPR029787">
    <property type="entry name" value="Nucleotide_cyclase"/>
</dbReference>
<dbReference type="InterPro" id="IPR000160">
    <property type="entry name" value="GGDEF_dom"/>
</dbReference>
<feature type="domain" description="GGDEF" evidence="4">
    <location>
        <begin position="209"/>
        <end position="338"/>
    </location>
</feature>
<dbReference type="Proteomes" id="UP000194260">
    <property type="component" value="Chromosome"/>
</dbReference>
<evidence type="ECO:0000259" key="4">
    <source>
        <dbReference type="PROSITE" id="PS50887"/>
    </source>
</evidence>
<reference evidence="6" key="1">
    <citation type="journal article" date="2017" name="Genome Biol. Evol.">
        <title>Comparative Genomic Analysis Identifies a Campylobacter Clade Deficient in Selenium Metabolism.</title>
        <authorList>
            <person name="Miller W.G."/>
            <person name="Yee E."/>
            <person name="Lopes B.S."/>
            <person name="Chapman M.H."/>
            <person name="Huynh S."/>
            <person name="Bono J.L."/>
            <person name="Parker C.T."/>
            <person name="Strachan N.J.C."/>
            <person name="Forbes K.J."/>
        </authorList>
    </citation>
    <scope>NUCLEOTIDE SEQUENCE [LARGE SCALE GENOMIC DNA]</scope>
    <source>
        <strain evidence="6">RM6137</strain>
    </source>
</reference>
<dbReference type="EC" id="2.7.7.65" evidence="1"/>
<dbReference type="InterPro" id="IPR043128">
    <property type="entry name" value="Rev_trsase/Diguanyl_cyclase"/>
</dbReference>
<dbReference type="SMART" id="SM00267">
    <property type="entry name" value="GGDEF"/>
    <property type="match status" value="1"/>
</dbReference>
<dbReference type="EMBL" id="CP018789">
    <property type="protein sequence ID" value="ARR00617.1"/>
    <property type="molecule type" value="Genomic_DNA"/>
</dbReference>
<dbReference type="PANTHER" id="PTHR45138">
    <property type="entry name" value="REGULATORY COMPONENTS OF SENSORY TRANSDUCTION SYSTEM"/>
    <property type="match status" value="1"/>
</dbReference>
<evidence type="ECO:0000313" key="5">
    <source>
        <dbReference type="EMBL" id="ARR00617.1"/>
    </source>
</evidence>
<dbReference type="PROSITE" id="PS50887">
    <property type="entry name" value="GGDEF"/>
    <property type="match status" value="1"/>
</dbReference>
<feature type="transmembrane region" description="Helical" evidence="3">
    <location>
        <begin position="35"/>
        <end position="52"/>
    </location>
</feature>
<evidence type="ECO:0000256" key="3">
    <source>
        <dbReference type="SAM" id="Phobius"/>
    </source>
</evidence>
<keyword evidence="3" id="KW-0812">Transmembrane</keyword>
<feature type="transmembrane region" description="Helical" evidence="3">
    <location>
        <begin position="64"/>
        <end position="83"/>
    </location>
</feature>
<feature type="transmembrane region" description="Helical" evidence="3">
    <location>
        <begin position="12"/>
        <end position="29"/>
    </location>
</feature>
<organism evidence="5 6">
    <name type="scientific">Campylobacter porcelli</name>
    <dbReference type="NCBI Taxonomy" id="1660073"/>
    <lineage>
        <taxon>Bacteria</taxon>
        <taxon>Pseudomonadati</taxon>
        <taxon>Campylobacterota</taxon>
        <taxon>Epsilonproteobacteria</taxon>
        <taxon>Campylobacterales</taxon>
        <taxon>Campylobacteraceae</taxon>
        <taxon>Campylobacter</taxon>
    </lineage>
</organism>
<dbReference type="FunFam" id="3.30.70.270:FF:000001">
    <property type="entry name" value="Diguanylate cyclase domain protein"/>
    <property type="match status" value="1"/>
</dbReference>
<sequence length="338" mass="38886">MNLINDNLSFNFKFVLMLFLCVTLLYSFIFYMMNMYILSVVSFLGLFVYAVSIKSIDENEYDRVFLLSHLHIVISAVLATIILGWDYGFYLIIIAIASTTYLNIFKNRVITYLLAGFDFAIFIFVYMISNIYFPKEPGEFVEIFYISNLAFLLFLFVVIFKVYGIVNQINIKDLHRYRHELKTASQTDHLTGLINKRALNIILAKKSNKTITIAMCDIDNFKSINDKFGHNVGDEVLKTLAKIFTKNTNKSDIVCRWGGEEFVIVATNTSRINFINQIQNIRFIINQTPVKISNNKSIHFTVTFGISDSGTDPNKLTDQADKRLYKGKRSVKNCIIAK</sequence>
<dbReference type="KEGG" id="camy:CSUIS_0802"/>
<proteinExistence type="predicted"/>
<feature type="transmembrane region" description="Helical" evidence="3">
    <location>
        <begin position="112"/>
        <end position="133"/>
    </location>
</feature>
<keyword evidence="3" id="KW-0472">Membrane</keyword>
<dbReference type="CDD" id="cd01949">
    <property type="entry name" value="GGDEF"/>
    <property type="match status" value="1"/>
</dbReference>
<feature type="transmembrane region" description="Helical" evidence="3">
    <location>
        <begin position="145"/>
        <end position="166"/>
    </location>
</feature>
<dbReference type="STRING" id="1660073.CSUIS_0802"/>
<accession>A0A1X9SWF5</accession>
<evidence type="ECO:0000256" key="2">
    <source>
        <dbReference type="ARBA" id="ARBA00034247"/>
    </source>
</evidence>
<dbReference type="SUPFAM" id="SSF55073">
    <property type="entry name" value="Nucleotide cyclase"/>
    <property type="match status" value="1"/>
</dbReference>
<dbReference type="NCBIfam" id="TIGR00254">
    <property type="entry name" value="GGDEF"/>
    <property type="match status" value="1"/>
</dbReference>
<dbReference type="PANTHER" id="PTHR45138:SF9">
    <property type="entry name" value="DIGUANYLATE CYCLASE DGCM-RELATED"/>
    <property type="match status" value="1"/>
</dbReference>
<keyword evidence="3" id="KW-1133">Transmembrane helix</keyword>
<dbReference type="GO" id="GO:0052621">
    <property type="term" value="F:diguanylate cyclase activity"/>
    <property type="evidence" value="ECO:0007669"/>
    <property type="project" value="UniProtKB-EC"/>
</dbReference>
<evidence type="ECO:0000313" key="6">
    <source>
        <dbReference type="Proteomes" id="UP000194260"/>
    </source>
</evidence>
<dbReference type="RefSeq" id="WP_086297271.1">
    <property type="nucleotide sequence ID" value="NZ_CP018789.1"/>
</dbReference>
<dbReference type="Gene3D" id="3.30.70.270">
    <property type="match status" value="1"/>
</dbReference>
<evidence type="ECO:0000256" key="1">
    <source>
        <dbReference type="ARBA" id="ARBA00012528"/>
    </source>
</evidence>
<name>A0A1X9SWF5_9BACT</name>